<keyword evidence="2" id="KW-0808">Transferase</keyword>
<gene>
    <name evidence="5" type="ORF">GCM10023188_17130</name>
</gene>
<keyword evidence="3" id="KW-0325">Glycoprotein</keyword>
<evidence type="ECO:0000256" key="2">
    <source>
        <dbReference type="ARBA" id="ARBA00022679"/>
    </source>
</evidence>
<dbReference type="PANTHER" id="PTHR20961">
    <property type="entry name" value="GLYCOSYLTRANSFERASE"/>
    <property type="match status" value="1"/>
</dbReference>
<evidence type="ECO:0000313" key="5">
    <source>
        <dbReference type="EMBL" id="GAA4430454.1"/>
    </source>
</evidence>
<dbReference type="Proteomes" id="UP001500552">
    <property type="component" value="Unassembled WGS sequence"/>
</dbReference>
<organism evidence="5 6">
    <name type="scientific">Pontibacter saemangeumensis</name>
    <dbReference type="NCBI Taxonomy" id="1084525"/>
    <lineage>
        <taxon>Bacteria</taxon>
        <taxon>Pseudomonadati</taxon>
        <taxon>Bacteroidota</taxon>
        <taxon>Cytophagia</taxon>
        <taxon>Cytophagales</taxon>
        <taxon>Hymenobacteraceae</taxon>
        <taxon>Pontibacter</taxon>
    </lineage>
</organism>
<reference evidence="6" key="1">
    <citation type="journal article" date="2019" name="Int. J. Syst. Evol. Microbiol.">
        <title>The Global Catalogue of Microorganisms (GCM) 10K type strain sequencing project: providing services to taxonomists for standard genome sequencing and annotation.</title>
        <authorList>
            <consortium name="The Broad Institute Genomics Platform"/>
            <consortium name="The Broad Institute Genome Sequencing Center for Infectious Disease"/>
            <person name="Wu L."/>
            <person name="Ma J."/>
        </authorList>
    </citation>
    <scope>NUCLEOTIDE SEQUENCE [LARGE SCALE GENOMIC DNA]</scope>
    <source>
        <strain evidence="6">JCM 17926</strain>
    </source>
</reference>
<proteinExistence type="predicted"/>
<dbReference type="EMBL" id="BAABHC010000006">
    <property type="protein sequence ID" value="GAA4430454.1"/>
    <property type="molecule type" value="Genomic_DNA"/>
</dbReference>
<evidence type="ECO:0000256" key="1">
    <source>
        <dbReference type="ARBA" id="ARBA00022676"/>
    </source>
</evidence>
<evidence type="ECO:0000313" key="6">
    <source>
        <dbReference type="Proteomes" id="UP001500552"/>
    </source>
</evidence>
<accession>A0ABP8LIN8</accession>
<evidence type="ECO:0000259" key="4">
    <source>
        <dbReference type="Pfam" id="PF04577"/>
    </source>
</evidence>
<comment type="caution">
    <text evidence="5">The sequence shown here is derived from an EMBL/GenBank/DDBJ whole genome shotgun (WGS) entry which is preliminary data.</text>
</comment>
<keyword evidence="1" id="KW-0328">Glycosyltransferase</keyword>
<dbReference type="Pfam" id="PF04577">
    <property type="entry name" value="Glyco_transf_61"/>
    <property type="match status" value="1"/>
</dbReference>
<feature type="domain" description="Glycosyltransferase 61 catalytic" evidence="4">
    <location>
        <begin position="162"/>
        <end position="341"/>
    </location>
</feature>
<dbReference type="RefSeq" id="WP_345158323.1">
    <property type="nucleotide sequence ID" value="NZ_BAABHC010000006.1"/>
</dbReference>
<dbReference type="InterPro" id="IPR007657">
    <property type="entry name" value="Glycosyltransferase_61"/>
</dbReference>
<sequence>MKTSIVLHKILNRLRKVARRSIPHNLHYRPTGIWRVEETGAQDPTTVVVHPIYPQLVTTLDISEELYRACSAYWKPQRSVVTDYVVVEVPEGRIHTDSESSVAVISRDNRVVTNVSLSLQDGKVCDDAQNNIFRQRYFSEPHRLKGTVFTLLSGGAGVNNIGHWFLDVLPRLHLLERSGLLGEVDWFLVPSTRYSYQTETLALLGIPSHKIISSEEHPHVVADRVIASTAPRGRHTLVPRWLLDYMRGAFLKHQAPGPEVGSVEAEGPFLYISRRDSSIRNVLNEEELQGVLGRYGFNTIVSSGYSILDKIRLFSRARFVMSPTGAGLISILFCQPGTKLVEIFNEGFVIEPFYDIATKLELDYRYIICKSPTGKPAKNAAEGQRDHLVVETQQVEELLRETVNPVQ</sequence>
<dbReference type="InterPro" id="IPR049625">
    <property type="entry name" value="Glyco_transf_61_cat"/>
</dbReference>
<name>A0ABP8LIN8_9BACT</name>
<keyword evidence="6" id="KW-1185">Reference proteome</keyword>
<evidence type="ECO:0000256" key="3">
    <source>
        <dbReference type="ARBA" id="ARBA00023180"/>
    </source>
</evidence>
<protein>
    <recommendedName>
        <fullName evidence="4">Glycosyltransferase 61 catalytic domain-containing protein</fullName>
    </recommendedName>
</protein>